<dbReference type="RefSeq" id="WP_162666384.1">
    <property type="nucleotide sequence ID" value="NZ_LR593886.1"/>
</dbReference>
<feature type="transmembrane region" description="Helical" evidence="1">
    <location>
        <begin position="89"/>
        <end position="115"/>
    </location>
</feature>
<accession>A0A6P2CSN4</accession>
<evidence type="ECO:0000313" key="4">
    <source>
        <dbReference type="Proteomes" id="UP000464178"/>
    </source>
</evidence>
<dbReference type="Proteomes" id="UP000464178">
    <property type="component" value="Chromosome"/>
</dbReference>
<keyword evidence="1" id="KW-0472">Membrane</keyword>
<feature type="transmembrane region" description="Helical" evidence="1">
    <location>
        <begin position="351"/>
        <end position="369"/>
    </location>
</feature>
<feature type="transmembrane region" description="Helical" evidence="1">
    <location>
        <begin position="214"/>
        <end position="233"/>
    </location>
</feature>
<feature type="domain" description="Acyltransferase 3" evidence="2">
    <location>
        <begin position="9"/>
        <end position="394"/>
    </location>
</feature>
<dbReference type="PANTHER" id="PTHR36927:SF1">
    <property type="entry name" value="MDO-LIKE PROTEIN"/>
    <property type="match status" value="1"/>
</dbReference>
<name>A0A6P2CSN4_9BACT</name>
<feature type="transmembrane region" description="Helical" evidence="1">
    <location>
        <begin position="274"/>
        <end position="300"/>
    </location>
</feature>
<keyword evidence="1" id="KW-1133">Transmembrane helix</keyword>
<feature type="transmembrane region" description="Helical" evidence="1">
    <location>
        <begin position="245"/>
        <end position="262"/>
    </location>
</feature>
<dbReference type="InterPro" id="IPR050623">
    <property type="entry name" value="Glucan_succinyl_AcylTrfase"/>
</dbReference>
<dbReference type="AlphaFoldDB" id="A0A6P2CSN4"/>
<feature type="transmembrane region" description="Helical" evidence="1">
    <location>
        <begin position="52"/>
        <end position="77"/>
    </location>
</feature>
<feature type="transmembrane region" description="Helical" evidence="1">
    <location>
        <begin position="320"/>
        <end position="339"/>
    </location>
</feature>
<dbReference type="GO" id="GO:0016747">
    <property type="term" value="F:acyltransferase activity, transferring groups other than amino-acyl groups"/>
    <property type="evidence" value="ECO:0007669"/>
    <property type="project" value="InterPro"/>
</dbReference>
<evidence type="ECO:0000259" key="2">
    <source>
        <dbReference type="Pfam" id="PF01757"/>
    </source>
</evidence>
<gene>
    <name evidence="3" type="ORF">SOIL9_63280</name>
</gene>
<sequence length="437" mass="48716">MSAPHDRYHALDSLRGFAMFLGVVLHAGLSFGTQPPVFWPVHDNDRTLLADVCLFAVHTFRMQTFFLLAGFFGCLLYKRYGLGGMVRHRIIRVALPFVLSVMLVTPTVMGAFLYAELENARTQGVPETASPVRRFAADLIAANPEQSSVAIVADRFVSGAYLSLLPLGHLWFLYYLLYFYAAVILLAPLLGRLTGTSVLAAIDDAFQRLIEGRWRVLVPALATIPVLLTMKTWVSDTPLRWAPEGQILAYYFGFFAFGWVLYRHRALVFVFGRGWRFNLTIANVLVLPIGLVALATGIAAEKASASDMFVRKFAAFAAQAVYTWLMIVGLWGAFLHYFARARGWARYLADASYWCYLASITPIVLLQFWVKDWPLPGLVKWVLVSAAATGVLLLSYEWFVRYTIIGTVLNGRKTRARVEAPPAPIATVETRGESSPA</sequence>
<feature type="transmembrane region" description="Helical" evidence="1">
    <location>
        <begin position="172"/>
        <end position="193"/>
    </location>
</feature>
<dbReference type="Pfam" id="PF01757">
    <property type="entry name" value="Acyl_transf_3"/>
    <property type="match status" value="1"/>
</dbReference>
<evidence type="ECO:0000313" key="3">
    <source>
        <dbReference type="EMBL" id="VTR91386.1"/>
    </source>
</evidence>
<dbReference type="InterPro" id="IPR002656">
    <property type="entry name" value="Acyl_transf_3_dom"/>
</dbReference>
<evidence type="ECO:0000256" key="1">
    <source>
        <dbReference type="SAM" id="Phobius"/>
    </source>
</evidence>
<dbReference type="KEGG" id="gms:SOIL9_63280"/>
<keyword evidence="1" id="KW-0812">Transmembrane</keyword>
<dbReference type="EMBL" id="LR593886">
    <property type="protein sequence ID" value="VTR91386.1"/>
    <property type="molecule type" value="Genomic_DNA"/>
</dbReference>
<keyword evidence="4" id="KW-1185">Reference proteome</keyword>
<keyword evidence="3" id="KW-0808">Transferase</keyword>
<protein>
    <recommendedName>
        <fullName evidence="2">Acyltransferase 3 domain-containing protein</fullName>
    </recommendedName>
</protein>
<keyword evidence="3" id="KW-0012">Acyltransferase</keyword>
<proteinExistence type="predicted"/>
<feature type="transmembrane region" description="Helical" evidence="1">
    <location>
        <begin position="12"/>
        <end position="32"/>
    </location>
</feature>
<dbReference type="PANTHER" id="PTHR36927">
    <property type="entry name" value="BLR4337 PROTEIN"/>
    <property type="match status" value="1"/>
</dbReference>
<reference evidence="3 4" key="1">
    <citation type="submission" date="2019-05" db="EMBL/GenBank/DDBJ databases">
        <authorList>
            <consortium name="Science for Life Laboratories"/>
        </authorList>
    </citation>
    <scope>NUCLEOTIDE SEQUENCE [LARGE SCALE GENOMIC DNA]</scope>
    <source>
        <strain evidence="3">Soil9</strain>
    </source>
</reference>
<feature type="transmembrane region" description="Helical" evidence="1">
    <location>
        <begin position="381"/>
        <end position="400"/>
    </location>
</feature>
<organism evidence="3 4">
    <name type="scientific">Gemmata massiliana</name>
    <dbReference type="NCBI Taxonomy" id="1210884"/>
    <lineage>
        <taxon>Bacteria</taxon>
        <taxon>Pseudomonadati</taxon>
        <taxon>Planctomycetota</taxon>
        <taxon>Planctomycetia</taxon>
        <taxon>Gemmatales</taxon>
        <taxon>Gemmataceae</taxon>
        <taxon>Gemmata</taxon>
    </lineage>
</organism>